<dbReference type="Proteomes" id="UP001060012">
    <property type="component" value="Chromosome"/>
</dbReference>
<dbReference type="RefSeq" id="WP_254575595.1">
    <property type="nucleotide sequence ID" value="NZ_CP100595.1"/>
</dbReference>
<accession>A0ABY5DZM8</accession>
<name>A0ABY5DZM8_9BACT</name>
<evidence type="ECO:0000313" key="2">
    <source>
        <dbReference type="Proteomes" id="UP001060012"/>
    </source>
</evidence>
<protein>
    <recommendedName>
        <fullName evidence="3">DUF4372 domain-containing protein</fullName>
    </recommendedName>
</protein>
<evidence type="ECO:0000313" key="1">
    <source>
        <dbReference type="EMBL" id="UTJ05414.1"/>
    </source>
</evidence>
<dbReference type="EMBL" id="CP100595">
    <property type="protein sequence ID" value="UTJ05414.1"/>
    <property type="molecule type" value="Genomic_DNA"/>
</dbReference>
<reference evidence="1" key="1">
    <citation type="submission" date="2022-07" db="EMBL/GenBank/DDBJ databases">
        <title>Arcobacter roscoffensis sp. nov., a marine bacterium isolated from coastal seawater collected from Roscoff, France.</title>
        <authorList>
            <person name="Pascual J."/>
            <person name="Lepeaux C."/>
            <person name="Methner A."/>
            <person name="Overmann J."/>
        </authorList>
    </citation>
    <scope>NUCLEOTIDE SEQUENCE</scope>
    <source>
        <strain evidence="1">ARW1-2F2</strain>
    </source>
</reference>
<evidence type="ECO:0008006" key="3">
    <source>
        <dbReference type="Google" id="ProtNLM"/>
    </source>
</evidence>
<organism evidence="1 2">
    <name type="scientific">Arcobacter roscoffensis</name>
    <dbReference type="NCBI Taxonomy" id="2961520"/>
    <lineage>
        <taxon>Bacteria</taxon>
        <taxon>Pseudomonadati</taxon>
        <taxon>Campylobacterota</taxon>
        <taxon>Epsilonproteobacteria</taxon>
        <taxon>Campylobacterales</taxon>
        <taxon>Arcobacteraceae</taxon>
        <taxon>Arcobacter</taxon>
    </lineage>
</organism>
<proteinExistence type="predicted"/>
<sequence>MSTLEFATNMSPSKILKAHIKRELLVNNKYAQGFYKGLISCLLVQGFITNSSFNRLDRLIDHYEAKLFEKGNHVK</sequence>
<gene>
    <name evidence="1" type="ORF">NJU99_09050</name>
</gene>
<keyword evidence="2" id="KW-1185">Reference proteome</keyword>